<dbReference type="InterPro" id="IPR012349">
    <property type="entry name" value="Split_barrel_FMN-bd"/>
</dbReference>
<evidence type="ECO:0000313" key="9">
    <source>
        <dbReference type="EMBL" id="GAB06446.1"/>
    </source>
</evidence>
<evidence type="ECO:0000256" key="6">
    <source>
        <dbReference type="SAM" id="MobiDB-lite"/>
    </source>
</evidence>
<feature type="binding site" evidence="5">
    <location>
        <position position="167"/>
    </location>
    <ligand>
        <name>substrate</name>
    </ligand>
</feature>
<keyword evidence="5" id="KW-0664">Pyridoxine biosynthesis</keyword>
<proteinExistence type="inferred from homology"/>
<comment type="cofactor">
    <cofactor evidence="5">
        <name>FMN</name>
        <dbReference type="ChEBI" id="CHEBI:58210"/>
    </cofactor>
    <text evidence="5">Binds 1 FMN per subunit.</text>
</comment>
<dbReference type="STRING" id="1075090.GOAMR_52_00430"/>
<dbReference type="NCBIfam" id="NF004231">
    <property type="entry name" value="PRK05679.1"/>
    <property type="match status" value="1"/>
</dbReference>
<dbReference type="HAMAP" id="MF_01629">
    <property type="entry name" value="PdxH"/>
    <property type="match status" value="1"/>
</dbReference>
<feature type="domain" description="Pyridoxine 5'-phosphate oxidase dimerisation C-terminal" evidence="8">
    <location>
        <begin position="216"/>
        <end position="256"/>
    </location>
</feature>
<keyword evidence="10" id="KW-1185">Reference proteome</keyword>
<evidence type="ECO:0000313" key="10">
    <source>
        <dbReference type="Proteomes" id="UP000006023"/>
    </source>
</evidence>
<keyword evidence="3 5" id="KW-0288">FMN</keyword>
<dbReference type="eggNOG" id="COG0259">
    <property type="taxonomic scope" value="Bacteria"/>
</dbReference>
<name>G7GS82_9ACTN</name>
<comment type="caution">
    <text evidence="5">Lacks conserved residue(s) required for the propagation of feature annotation.</text>
</comment>
<feature type="binding site" evidence="5">
    <location>
        <begin position="235"/>
        <end position="237"/>
    </location>
    <ligand>
        <name>substrate</name>
    </ligand>
</feature>
<feature type="binding site" evidence="5">
    <location>
        <position position="145"/>
    </location>
    <ligand>
        <name>FMN</name>
        <dbReference type="ChEBI" id="CHEBI:58210"/>
    </ligand>
</feature>
<dbReference type="EC" id="1.4.3.5" evidence="5"/>
<organism evidence="9 10">
    <name type="scientific">Gordonia amarae NBRC 15530</name>
    <dbReference type="NCBI Taxonomy" id="1075090"/>
    <lineage>
        <taxon>Bacteria</taxon>
        <taxon>Bacillati</taxon>
        <taxon>Actinomycetota</taxon>
        <taxon>Actinomycetes</taxon>
        <taxon>Mycobacteriales</taxon>
        <taxon>Gordoniaceae</taxon>
        <taxon>Gordonia</taxon>
    </lineage>
</organism>
<evidence type="ECO:0000256" key="1">
    <source>
        <dbReference type="ARBA" id="ARBA00007301"/>
    </source>
</evidence>
<feature type="binding site" evidence="5">
    <location>
        <begin position="116"/>
        <end position="117"/>
    </location>
    <ligand>
        <name>FMN</name>
        <dbReference type="ChEBI" id="CHEBI:58210"/>
    </ligand>
</feature>
<comment type="caution">
    <text evidence="9">The sequence shown here is derived from an EMBL/GenBank/DDBJ whole genome shotgun (WGS) entry which is preliminary data.</text>
</comment>
<dbReference type="InterPro" id="IPR019576">
    <property type="entry name" value="Pyridoxamine_oxidase_dimer_C"/>
</dbReference>
<comment type="catalytic activity">
    <reaction evidence="5">
        <text>pyridoxine 5'-phosphate + O2 = pyridoxal 5'-phosphate + H2O2</text>
        <dbReference type="Rhea" id="RHEA:15149"/>
        <dbReference type="ChEBI" id="CHEBI:15379"/>
        <dbReference type="ChEBI" id="CHEBI:16240"/>
        <dbReference type="ChEBI" id="CHEBI:58589"/>
        <dbReference type="ChEBI" id="CHEBI:597326"/>
        <dbReference type="EC" id="1.4.3.5"/>
    </reaction>
</comment>
<dbReference type="EMBL" id="BAED01000052">
    <property type="protein sequence ID" value="GAB06446.1"/>
    <property type="molecule type" value="Genomic_DNA"/>
</dbReference>
<protein>
    <recommendedName>
        <fullName evidence="5">Pyridoxine/pyridoxamine 5'-phosphate oxidase</fullName>
        <ecNumber evidence="5">1.4.3.5</ecNumber>
    </recommendedName>
    <alternativeName>
        <fullName evidence="5">PNP/PMP oxidase</fullName>
        <shortName evidence="5">PNPOx</shortName>
    </alternativeName>
    <alternativeName>
        <fullName evidence="5">Pyridoxal 5'-phosphate synthase</fullName>
    </alternativeName>
</protein>
<dbReference type="GO" id="GO:0008615">
    <property type="term" value="P:pyridoxine biosynthetic process"/>
    <property type="evidence" value="ECO:0007669"/>
    <property type="project" value="UniProtKB-UniRule"/>
</dbReference>
<dbReference type="InterPro" id="IPR011576">
    <property type="entry name" value="Pyridox_Oxase_N"/>
</dbReference>
<feature type="domain" description="Pyridoxamine 5'-phosphate oxidase N-terminal" evidence="7">
    <location>
        <begin position="73"/>
        <end position="196"/>
    </location>
</feature>
<evidence type="ECO:0000256" key="5">
    <source>
        <dbReference type="HAMAP-Rule" id="MF_01629"/>
    </source>
</evidence>
<dbReference type="Pfam" id="PF10590">
    <property type="entry name" value="PNP_phzG_C"/>
    <property type="match status" value="1"/>
</dbReference>
<keyword evidence="4 5" id="KW-0560">Oxidoreductase</keyword>
<dbReference type="UniPathway" id="UPA01068">
    <property type="reaction ID" value="UER00304"/>
</dbReference>
<feature type="binding site" evidence="5">
    <location>
        <begin position="101"/>
        <end position="106"/>
    </location>
    <ligand>
        <name>FMN</name>
        <dbReference type="ChEBI" id="CHEBI:58210"/>
    </ligand>
</feature>
<dbReference type="Gene3D" id="2.30.110.10">
    <property type="entry name" value="Electron Transport, Fmn-binding Protein, Chain A"/>
    <property type="match status" value="1"/>
</dbReference>
<dbReference type="InterPro" id="IPR019740">
    <property type="entry name" value="Pyridox_Oxase_CS"/>
</dbReference>
<feature type="compositionally biased region" description="Low complexity" evidence="6">
    <location>
        <begin position="171"/>
        <end position="181"/>
    </location>
</feature>
<feature type="binding site" evidence="5">
    <location>
        <position position="239"/>
    </location>
    <ligand>
        <name>FMN</name>
        <dbReference type="ChEBI" id="CHEBI:58210"/>
    </ligand>
</feature>
<dbReference type="Proteomes" id="UP000006023">
    <property type="component" value="Unassembled WGS sequence"/>
</dbReference>
<feature type="binding site" evidence="5">
    <location>
        <position position="106"/>
    </location>
    <ligand>
        <name>substrate</name>
    </ligand>
</feature>
<dbReference type="PANTHER" id="PTHR10851">
    <property type="entry name" value="PYRIDOXINE-5-PHOSPHATE OXIDASE"/>
    <property type="match status" value="1"/>
</dbReference>
<dbReference type="AlphaFoldDB" id="G7GS82"/>
<dbReference type="PROSITE" id="PS01064">
    <property type="entry name" value="PYRIDOX_OXIDASE"/>
    <property type="match status" value="1"/>
</dbReference>
<dbReference type="SUPFAM" id="SSF50475">
    <property type="entry name" value="FMN-binding split barrel"/>
    <property type="match status" value="1"/>
</dbReference>
<comment type="pathway">
    <text evidence="5">Cofactor metabolism; pyridoxal 5'-phosphate salvage; pyridoxal 5'-phosphate from pyridoxamine 5'-phosphate: step 1/1.</text>
</comment>
<comment type="pathway">
    <text evidence="5">Cofactor metabolism; pyridoxal 5'-phosphate salvage; pyridoxal 5'-phosphate from pyridoxine 5'-phosphate: step 1/1.</text>
</comment>
<dbReference type="PANTHER" id="PTHR10851:SF0">
    <property type="entry name" value="PYRIDOXINE-5'-PHOSPHATE OXIDASE"/>
    <property type="match status" value="1"/>
</dbReference>
<dbReference type="Pfam" id="PF01243">
    <property type="entry name" value="PNPOx_N"/>
    <property type="match status" value="1"/>
</dbReference>
<gene>
    <name evidence="5 9" type="primary">pdxH</name>
    <name evidence="9" type="ORF">GOAMR_52_00430</name>
</gene>
<dbReference type="InterPro" id="IPR000659">
    <property type="entry name" value="Pyridox_Oxase"/>
</dbReference>
<reference evidence="9 10" key="1">
    <citation type="submission" date="2011-11" db="EMBL/GenBank/DDBJ databases">
        <title>Whole genome shotgun sequence of Gordonia amarae NBRC 15530.</title>
        <authorList>
            <person name="Takarada H."/>
            <person name="Hosoyama A."/>
            <person name="Tsuchikane K."/>
            <person name="Katsumata H."/>
            <person name="Yamazaki S."/>
            <person name="Fujita N."/>
        </authorList>
    </citation>
    <scope>NUCLEOTIDE SEQUENCE [LARGE SCALE GENOMIC DNA]</scope>
    <source>
        <strain evidence="9 10">NBRC 15530</strain>
    </source>
</reference>
<evidence type="ECO:0000256" key="3">
    <source>
        <dbReference type="ARBA" id="ARBA00022643"/>
    </source>
</evidence>
<comment type="similarity">
    <text evidence="1 5">Belongs to the pyridoxamine 5'-phosphate oxidase family.</text>
</comment>
<dbReference type="GO" id="GO:0010181">
    <property type="term" value="F:FMN binding"/>
    <property type="evidence" value="ECO:0007669"/>
    <property type="project" value="UniProtKB-UniRule"/>
</dbReference>
<dbReference type="GO" id="GO:0004733">
    <property type="term" value="F:pyridoxamine phosphate oxidase activity"/>
    <property type="evidence" value="ECO:0007669"/>
    <property type="project" value="UniProtKB-UniRule"/>
</dbReference>
<keyword evidence="2 5" id="KW-0285">Flavoprotein</keyword>
<accession>G7GS82</accession>
<feature type="binding site" evidence="5">
    <location>
        <position position="171"/>
    </location>
    <ligand>
        <name>substrate</name>
    </ligand>
</feature>
<evidence type="ECO:0000256" key="4">
    <source>
        <dbReference type="ARBA" id="ARBA00023002"/>
    </source>
</evidence>
<feature type="binding site" evidence="5">
    <location>
        <position position="163"/>
    </location>
    <ligand>
        <name>substrate</name>
    </ligand>
</feature>
<comment type="function">
    <text evidence="5">Catalyzes the oxidation of either pyridoxine 5'-phosphate (PNP) or pyridoxamine 5'-phosphate (PMP) into pyridoxal 5'-phosphate (PLP).</text>
</comment>
<evidence type="ECO:0000259" key="8">
    <source>
        <dbReference type="Pfam" id="PF10590"/>
    </source>
</evidence>
<feature type="binding site" evidence="5">
    <location>
        <begin position="180"/>
        <end position="181"/>
    </location>
    <ligand>
        <name>FMN</name>
        <dbReference type="ChEBI" id="CHEBI:58210"/>
    </ligand>
</feature>
<dbReference type="NCBIfam" id="TIGR00558">
    <property type="entry name" value="pdxH"/>
    <property type="match status" value="1"/>
</dbReference>
<evidence type="ECO:0000256" key="2">
    <source>
        <dbReference type="ARBA" id="ARBA00022630"/>
    </source>
</evidence>
<comment type="catalytic activity">
    <reaction evidence="5">
        <text>pyridoxamine 5'-phosphate + O2 + H2O = pyridoxal 5'-phosphate + H2O2 + NH4(+)</text>
        <dbReference type="Rhea" id="RHEA:15817"/>
        <dbReference type="ChEBI" id="CHEBI:15377"/>
        <dbReference type="ChEBI" id="CHEBI:15379"/>
        <dbReference type="ChEBI" id="CHEBI:16240"/>
        <dbReference type="ChEBI" id="CHEBI:28938"/>
        <dbReference type="ChEBI" id="CHEBI:58451"/>
        <dbReference type="ChEBI" id="CHEBI:597326"/>
        <dbReference type="EC" id="1.4.3.5"/>
    </reaction>
</comment>
<feature type="region of interest" description="Disordered" evidence="6">
    <location>
        <begin position="168"/>
        <end position="192"/>
    </location>
</feature>
<feature type="binding site" evidence="5">
    <location>
        <position position="229"/>
    </location>
    <ligand>
        <name>FMN</name>
        <dbReference type="ChEBI" id="CHEBI:58210"/>
    </ligand>
</feature>
<evidence type="ECO:0000259" key="7">
    <source>
        <dbReference type="Pfam" id="PF01243"/>
    </source>
</evidence>
<feature type="binding site" evidence="5">
    <location>
        <position position="123"/>
    </location>
    <ligand>
        <name>FMN</name>
        <dbReference type="ChEBI" id="CHEBI:58210"/>
    </ligand>
</feature>
<sequence>MRGVTWHYVTEDLPGARRFRVDLPNLRVGYGGGTPSTAGEGDRAAGADGVGENLDPSWLHGDPPWLELFDVWLHEALDARIPEPNAMVLGTVDADGLPVTRAVLCKGADADGITFFTNYDSDKGRDLAAHPYAAVTFPWIALERQVHVRGPVEKVSAAETAEYWNKRPRGSQLSASASAQSRPIGSRTDLEDRAAEEAARFGGFDSGAPVPVPGNWGGYRIRPRVVEFWQGRANRLHNRVRLTLTDDGWHAQRLQP</sequence>
<comment type="subunit">
    <text evidence="5">Homodimer.</text>
</comment>